<sequence length="309" mass="34606">MENGLDELIRLASTNLPAHATRKLRNGLTKFAEKVDTARESTDTVKLPKASFDPGDPKTVGRMVALALLAQPRLPLASVPDAYGSGVYAIYYNGDHPFYEAISHTETPIYVGKADPETPEASTPREQGSKLTSRLKEHAKTIRAADAHAHENHLPDGLFPIRLKDFECRRLVCATNAQLVAERHLISTFWPLWNSETKVCWGMSKHGDSHKTRKNKRSPWHVIHPGKAWAADTTDEKQEDALSPSEIQRRIGELLERTPPRRSHEQLLEEMLVAFRQDDTVALETETETEELKPPVNFRGPGPEDDGTD</sequence>
<dbReference type="InterPro" id="IPR018575">
    <property type="entry name" value="Restrct_endonuc_II_Eco29kI"/>
</dbReference>
<evidence type="ECO:0000256" key="1">
    <source>
        <dbReference type="SAM" id="MobiDB-lite"/>
    </source>
</evidence>
<organism evidence="2 3">
    <name type="scientific">Komagataeibacter swingsii</name>
    <dbReference type="NCBI Taxonomy" id="215220"/>
    <lineage>
        <taxon>Bacteria</taxon>
        <taxon>Pseudomonadati</taxon>
        <taxon>Pseudomonadota</taxon>
        <taxon>Alphaproteobacteria</taxon>
        <taxon>Acetobacterales</taxon>
        <taxon>Acetobacteraceae</taxon>
        <taxon>Komagataeibacter</taxon>
    </lineage>
</organism>
<accession>A0A850P546</accession>
<keyword evidence="2" id="KW-0540">Nuclease</keyword>
<dbReference type="Pfam" id="PF09517">
    <property type="entry name" value="RE_Eco29kI"/>
    <property type="match status" value="1"/>
</dbReference>
<evidence type="ECO:0000313" key="3">
    <source>
        <dbReference type="Proteomes" id="UP000522590"/>
    </source>
</evidence>
<proteinExistence type="predicted"/>
<feature type="region of interest" description="Disordered" evidence="1">
    <location>
        <begin position="112"/>
        <end position="131"/>
    </location>
</feature>
<keyword evidence="2" id="KW-0255">Endonuclease</keyword>
<feature type="region of interest" description="Disordered" evidence="1">
    <location>
        <begin position="279"/>
        <end position="309"/>
    </location>
</feature>
<evidence type="ECO:0000313" key="2">
    <source>
        <dbReference type="EMBL" id="NVN37730.1"/>
    </source>
</evidence>
<name>A0A850P546_9PROT</name>
<dbReference type="AlphaFoldDB" id="A0A850P546"/>
<dbReference type="Proteomes" id="UP000522590">
    <property type="component" value="Unassembled WGS sequence"/>
</dbReference>
<feature type="compositionally biased region" description="Polar residues" evidence="1">
    <location>
        <begin position="120"/>
        <end position="131"/>
    </location>
</feature>
<protein>
    <submittedName>
        <fullName evidence="2">Eco29kI family restriction endonuclease</fullName>
    </submittedName>
</protein>
<comment type="caution">
    <text evidence="2">The sequence shown here is derived from an EMBL/GenBank/DDBJ whole genome shotgun (WGS) entry which is preliminary data.</text>
</comment>
<dbReference type="RefSeq" id="WP_176643557.1">
    <property type="nucleotide sequence ID" value="NZ_JABXXS010000029.1"/>
</dbReference>
<dbReference type="GO" id="GO:0004519">
    <property type="term" value="F:endonuclease activity"/>
    <property type="evidence" value="ECO:0007669"/>
    <property type="project" value="UniProtKB-KW"/>
</dbReference>
<dbReference type="EMBL" id="JABXXS010000029">
    <property type="protein sequence ID" value="NVN37730.1"/>
    <property type="molecule type" value="Genomic_DNA"/>
</dbReference>
<reference evidence="2 3" key="1">
    <citation type="submission" date="2020-06" db="EMBL/GenBank/DDBJ databases">
        <title>Description of novel acetic acid bacteria.</title>
        <authorList>
            <person name="Sombolestani A."/>
        </authorList>
    </citation>
    <scope>NUCLEOTIDE SEQUENCE [LARGE SCALE GENOMIC DNA]</scope>
    <source>
        <strain evidence="2 3">LMG 25</strain>
    </source>
</reference>
<gene>
    <name evidence="2" type="ORF">HUK81_12405</name>
</gene>
<keyword evidence="2" id="KW-0378">Hydrolase</keyword>